<gene>
    <name evidence="3" type="ORF">BYL167_LOCUS40077</name>
    <name evidence="1" type="ORF">CJN711_LOCUS7271</name>
    <name evidence="2" type="ORF">KQP761_LOCUS25981</name>
</gene>
<dbReference type="AlphaFoldDB" id="A0A814P6C2"/>
<reference evidence="1" key="1">
    <citation type="submission" date="2021-02" db="EMBL/GenBank/DDBJ databases">
        <authorList>
            <person name="Nowell W R."/>
        </authorList>
    </citation>
    <scope>NUCLEOTIDE SEQUENCE</scope>
</reference>
<comment type="caution">
    <text evidence="1">The sequence shown here is derived from an EMBL/GenBank/DDBJ whole genome shotgun (WGS) entry which is preliminary data.</text>
</comment>
<dbReference type="Proteomes" id="UP000663834">
    <property type="component" value="Unassembled WGS sequence"/>
</dbReference>
<organism evidence="1 4">
    <name type="scientific">Rotaria magnacalcarata</name>
    <dbReference type="NCBI Taxonomy" id="392030"/>
    <lineage>
        <taxon>Eukaryota</taxon>
        <taxon>Metazoa</taxon>
        <taxon>Spiralia</taxon>
        <taxon>Gnathifera</taxon>
        <taxon>Rotifera</taxon>
        <taxon>Eurotatoria</taxon>
        <taxon>Bdelloidea</taxon>
        <taxon>Philodinida</taxon>
        <taxon>Philodinidae</taxon>
        <taxon>Rotaria</taxon>
    </lineage>
</organism>
<name>A0A814P6C2_9BILA</name>
<evidence type="ECO:0000313" key="4">
    <source>
        <dbReference type="Proteomes" id="UP000663855"/>
    </source>
</evidence>
<dbReference type="SUPFAM" id="SSF48403">
    <property type="entry name" value="Ankyrin repeat"/>
    <property type="match status" value="1"/>
</dbReference>
<evidence type="ECO:0000313" key="3">
    <source>
        <dbReference type="EMBL" id="CAF4599850.1"/>
    </source>
</evidence>
<dbReference type="Proteomes" id="UP000663855">
    <property type="component" value="Unassembled WGS sequence"/>
</dbReference>
<accession>A0A814P6C2</accession>
<proteinExistence type="predicted"/>
<dbReference type="OrthoDB" id="533508at2759"/>
<dbReference type="InterPro" id="IPR036770">
    <property type="entry name" value="Ankyrin_rpt-contain_sf"/>
</dbReference>
<dbReference type="EMBL" id="CAJOBH010098253">
    <property type="protein sequence ID" value="CAF4599850.1"/>
    <property type="molecule type" value="Genomic_DNA"/>
</dbReference>
<protein>
    <submittedName>
        <fullName evidence="1">Uncharacterized protein</fullName>
    </submittedName>
</protein>
<dbReference type="Proteomes" id="UP000681967">
    <property type="component" value="Unassembled WGS sequence"/>
</dbReference>
<dbReference type="EMBL" id="CAJNOV010002448">
    <property type="protein sequence ID" value="CAF1103534.1"/>
    <property type="molecule type" value="Genomic_DNA"/>
</dbReference>
<evidence type="ECO:0000313" key="2">
    <source>
        <dbReference type="EMBL" id="CAF1629900.1"/>
    </source>
</evidence>
<dbReference type="Gene3D" id="1.25.40.20">
    <property type="entry name" value="Ankyrin repeat-containing domain"/>
    <property type="match status" value="1"/>
</dbReference>
<dbReference type="EMBL" id="CAJNOW010014160">
    <property type="protein sequence ID" value="CAF1629900.1"/>
    <property type="molecule type" value="Genomic_DNA"/>
</dbReference>
<evidence type="ECO:0000313" key="1">
    <source>
        <dbReference type="EMBL" id="CAF1103534.1"/>
    </source>
</evidence>
<sequence>MNSSHADIELQTELMHKSDTIWTAMPKADKEAIEQIINTDPNVINVRGPVGECPIHMRFSHATEFYMDIARHLITRFPHIVTEIYNQPRYYGENILHMAIINRNAMMVKWLLTDTNIQPYRQELLAASATGHFFPMDQAA</sequence>